<dbReference type="EMBL" id="BLKV01000002">
    <property type="protein sequence ID" value="GFG71297.1"/>
    <property type="molecule type" value="Genomic_DNA"/>
</dbReference>
<feature type="compositionally biased region" description="Basic and acidic residues" evidence="1">
    <location>
        <begin position="46"/>
        <end position="58"/>
    </location>
</feature>
<sequence length="301" mass="32105">MSPAVQRDTTEERRSWDRRISTAVQRDTTKERRSWDRRISTAVQRDTTKERRSWDRRMSTAVQRDTTKERRSWDRRLGTGIRAGALAAAIAVVSFIGATPAWAHVHASSPGAVRGGVAMVTFEVPNESPTGSATTELTVTLPDVASARTETQPGWTARLDRDAETGAVRSVTWTATAGGIGADQFGLFRIAMKLPDTDTVDFPSAQRYADGTVVRWDQPPPPGGGEAERPVPTLELAAGPASAPEHHAQHPPPAVSAGPAQTAQPEDAATGRADNAARLLGGAALLVAAVAAILALGRRRT</sequence>
<feature type="domain" description="YncI copper-binding" evidence="3">
    <location>
        <begin position="104"/>
        <end position="236"/>
    </location>
</feature>
<keyword evidence="2" id="KW-0472">Membrane</keyword>
<proteinExistence type="predicted"/>
<feature type="region of interest" description="Disordered" evidence="1">
    <location>
        <begin position="1"/>
        <end position="72"/>
    </location>
</feature>
<dbReference type="AlphaFoldDB" id="A0A7I9XPL8"/>
<evidence type="ECO:0000313" key="4">
    <source>
        <dbReference type="EMBL" id="GFG71297.1"/>
    </source>
</evidence>
<evidence type="ECO:0000259" key="3">
    <source>
        <dbReference type="Pfam" id="PF07987"/>
    </source>
</evidence>
<keyword evidence="5" id="KW-1185">Reference proteome</keyword>
<dbReference type="InterPro" id="IPR038507">
    <property type="entry name" value="YcnI-like_sf"/>
</dbReference>
<feature type="compositionally biased region" description="Basic and acidic residues" evidence="1">
    <location>
        <begin position="8"/>
        <end position="20"/>
    </location>
</feature>
<dbReference type="InterPro" id="IPR012533">
    <property type="entry name" value="YcnI-copper_dom"/>
</dbReference>
<dbReference type="CDD" id="cd08545">
    <property type="entry name" value="YcnI_like"/>
    <property type="match status" value="1"/>
</dbReference>
<evidence type="ECO:0000313" key="5">
    <source>
        <dbReference type="Proteomes" id="UP000465263"/>
    </source>
</evidence>
<dbReference type="Pfam" id="PF07987">
    <property type="entry name" value="DUF1775"/>
    <property type="match status" value="1"/>
</dbReference>
<dbReference type="Gene3D" id="2.60.40.2230">
    <property type="entry name" value="Uncharacterised protein YcnI-like PF07987, DUF1775"/>
    <property type="match status" value="1"/>
</dbReference>
<reference evidence="4 5" key="1">
    <citation type="journal article" date="2019" name="Emerg. Microbes Infect.">
        <title>Comprehensive subspecies identification of 175 nontuberculous mycobacteria species based on 7547 genomic profiles.</title>
        <authorList>
            <person name="Matsumoto Y."/>
            <person name="Kinjo T."/>
            <person name="Motooka D."/>
            <person name="Nabeya D."/>
            <person name="Jung N."/>
            <person name="Uechi K."/>
            <person name="Horii T."/>
            <person name="Iida T."/>
            <person name="Fujita J."/>
            <person name="Nakamura S."/>
        </authorList>
    </citation>
    <scope>NUCLEOTIDE SEQUENCE [LARGE SCALE GENOMIC DNA]</scope>
    <source>
        <strain evidence="4 5">JCM 16017</strain>
    </source>
</reference>
<feature type="region of interest" description="Disordered" evidence="1">
    <location>
        <begin position="239"/>
        <end position="272"/>
    </location>
</feature>
<keyword evidence="2" id="KW-1133">Transmembrane helix</keyword>
<feature type="compositionally biased region" description="Basic and acidic residues" evidence="1">
    <location>
        <begin position="27"/>
        <end position="39"/>
    </location>
</feature>
<gene>
    <name evidence="4" type="ORF">MSEN_30170</name>
</gene>
<feature type="transmembrane region" description="Helical" evidence="2">
    <location>
        <begin position="279"/>
        <end position="297"/>
    </location>
</feature>
<comment type="caution">
    <text evidence="4">The sequence shown here is derived from an EMBL/GenBank/DDBJ whole genome shotgun (WGS) entry which is preliminary data.</text>
</comment>
<accession>A0A7I9XPL8</accession>
<protein>
    <recommendedName>
        <fullName evidence="3">YncI copper-binding domain-containing protein</fullName>
    </recommendedName>
</protein>
<feature type="transmembrane region" description="Helical" evidence="2">
    <location>
        <begin position="80"/>
        <end position="103"/>
    </location>
</feature>
<keyword evidence="2" id="KW-0812">Transmembrane</keyword>
<organism evidence="4 5">
    <name type="scientific">Mycolicibacter senuensis</name>
    <dbReference type="NCBI Taxonomy" id="386913"/>
    <lineage>
        <taxon>Bacteria</taxon>
        <taxon>Bacillati</taxon>
        <taxon>Actinomycetota</taxon>
        <taxon>Actinomycetes</taxon>
        <taxon>Mycobacteriales</taxon>
        <taxon>Mycobacteriaceae</taxon>
        <taxon>Mycolicibacter</taxon>
    </lineage>
</organism>
<evidence type="ECO:0000256" key="2">
    <source>
        <dbReference type="SAM" id="Phobius"/>
    </source>
</evidence>
<name>A0A7I9XPL8_9MYCO</name>
<evidence type="ECO:0000256" key="1">
    <source>
        <dbReference type="SAM" id="MobiDB-lite"/>
    </source>
</evidence>
<dbReference type="Proteomes" id="UP000465263">
    <property type="component" value="Unassembled WGS sequence"/>
</dbReference>